<feature type="domain" description="Amidase" evidence="6">
    <location>
        <begin position="76"/>
        <end position="547"/>
    </location>
</feature>
<dbReference type="Gene3D" id="3.90.1300.10">
    <property type="entry name" value="Amidase signature (AS) domain"/>
    <property type="match status" value="1"/>
</dbReference>
<dbReference type="GO" id="GO:0004040">
    <property type="term" value="F:amidase activity"/>
    <property type="evidence" value="ECO:0007669"/>
    <property type="project" value="UniProtKB-EC"/>
</dbReference>
<dbReference type="STRING" id="1182541.W9Y551"/>
<accession>W9Y551</accession>
<proteinExistence type="inferred from homology"/>
<comment type="catalytic activity">
    <reaction evidence="1">
        <text>a monocarboxylic acid amide + H2O = a monocarboxylate + NH4(+)</text>
        <dbReference type="Rhea" id="RHEA:12020"/>
        <dbReference type="ChEBI" id="CHEBI:15377"/>
        <dbReference type="ChEBI" id="CHEBI:28938"/>
        <dbReference type="ChEBI" id="CHEBI:35757"/>
        <dbReference type="ChEBI" id="CHEBI:83628"/>
        <dbReference type="EC" id="3.5.1.4"/>
    </reaction>
</comment>
<evidence type="ECO:0000313" key="8">
    <source>
        <dbReference type="Proteomes" id="UP000019484"/>
    </source>
</evidence>
<dbReference type="InterPro" id="IPR036928">
    <property type="entry name" value="AS_sf"/>
</dbReference>
<dbReference type="PROSITE" id="PS00571">
    <property type="entry name" value="AMIDASES"/>
    <property type="match status" value="1"/>
</dbReference>
<dbReference type="EMBL" id="AMWN01000004">
    <property type="protein sequence ID" value="EXJ87653.1"/>
    <property type="molecule type" value="Genomic_DNA"/>
</dbReference>
<evidence type="ECO:0000256" key="3">
    <source>
        <dbReference type="ARBA" id="ARBA00012922"/>
    </source>
</evidence>
<keyword evidence="8" id="KW-1185">Reference proteome</keyword>
<dbReference type="RefSeq" id="XP_007723659.1">
    <property type="nucleotide sequence ID" value="XM_007725469.1"/>
</dbReference>
<reference evidence="7 8" key="1">
    <citation type="submission" date="2013-03" db="EMBL/GenBank/DDBJ databases">
        <title>The Genome Sequence of Capronia coronata CBS 617.96.</title>
        <authorList>
            <consortium name="The Broad Institute Genomics Platform"/>
            <person name="Cuomo C."/>
            <person name="de Hoog S."/>
            <person name="Gorbushina A."/>
            <person name="Walker B."/>
            <person name="Young S.K."/>
            <person name="Zeng Q."/>
            <person name="Gargeya S."/>
            <person name="Fitzgerald M."/>
            <person name="Haas B."/>
            <person name="Abouelleil A."/>
            <person name="Allen A.W."/>
            <person name="Alvarado L."/>
            <person name="Arachchi H.M."/>
            <person name="Berlin A.M."/>
            <person name="Chapman S.B."/>
            <person name="Gainer-Dewar J."/>
            <person name="Goldberg J."/>
            <person name="Griggs A."/>
            <person name="Gujja S."/>
            <person name="Hansen M."/>
            <person name="Howarth C."/>
            <person name="Imamovic A."/>
            <person name="Ireland A."/>
            <person name="Larimer J."/>
            <person name="McCowan C."/>
            <person name="Murphy C."/>
            <person name="Pearson M."/>
            <person name="Poon T.W."/>
            <person name="Priest M."/>
            <person name="Roberts A."/>
            <person name="Saif S."/>
            <person name="Shea T."/>
            <person name="Sisk P."/>
            <person name="Sykes S."/>
            <person name="Wortman J."/>
            <person name="Nusbaum C."/>
            <person name="Birren B."/>
        </authorList>
    </citation>
    <scope>NUCLEOTIDE SEQUENCE [LARGE SCALE GENOMIC DNA]</scope>
    <source>
        <strain evidence="7 8">CBS 617.96</strain>
    </source>
</reference>
<dbReference type="EC" id="3.5.1.4" evidence="3"/>
<evidence type="ECO:0000259" key="6">
    <source>
        <dbReference type="Pfam" id="PF01425"/>
    </source>
</evidence>
<dbReference type="InterPro" id="IPR023631">
    <property type="entry name" value="Amidase_dom"/>
</dbReference>
<feature type="active site" description="Acyl-ester intermediate" evidence="5">
    <location>
        <position position="240"/>
    </location>
</feature>
<dbReference type="Pfam" id="PF01425">
    <property type="entry name" value="Amidase"/>
    <property type="match status" value="1"/>
</dbReference>
<feature type="active site" description="Charge relay system" evidence="5">
    <location>
        <position position="216"/>
    </location>
</feature>
<sequence>MNATWSARAKKKREEVLGLIPPKWRLPRPLPSPESQKDVTADYIRQFLSEREIDITETDAVGIVERTRTGKWTATEVVTAFCHRAALAHQLTNCLLEIFFDQAIMEAERLDANLATGKGPVGPLHGLPISFKDQFHVRGVETTMGYVGWIDTFEGVKGTRKERNVESELVREVCMLGAVPFCKSNLPHTVMSGVTWNHITGHTLNPFNRLLTCGGSSGGEAALIALRGSPLGVGTDIGGSIRYPSAFNEIYGLRPSYGRLPYLGAANSMPGQNIVPSVCGPMATSARALRLLVEATLSQEPWLHDPAVVEIPWRRELATSLPSDGTRLTFGLYKTTGEVTPLPPVQRALAFVADLIRKKGHDVIEWNPPSHLEATALALEAFKADGGVDIHYNLGLAGEPPQDRVEGNYGIRATTPKPGNEVFDLVLRHKRYQKQYMDYWNSTAKLTSSGRPVDAILSPVSPVPPHLFFATTDYGKLGYTPWVNVIDSPGVVFPVTRVDKNIDKVDETYQPLTELDGKIWEEYDPEVSHGGPVGLQLVGRRFQEEKVIALAEMFQEWLA</sequence>
<dbReference type="SUPFAM" id="SSF75304">
    <property type="entry name" value="Amidase signature (AS) enzymes"/>
    <property type="match status" value="1"/>
</dbReference>
<dbReference type="PIRSF" id="PIRSF001221">
    <property type="entry name" value="Amidase_fungi"/>
    <property type="match status" value="1"/>
</dbReference>
<dbReference type="OrthoDB" id="6428749at2759"/>
<dbReference type="HOGENOM" id="CLU_009600_9_2_1"/>
<evidence type="ECO:0000256" key="1">
    <source>
        <dbReference type="ARBA" id="ARBA00001311"/>
    </source>
</evidence>
<gene>
    <name evidence="7" type="ORF">A1O1_04577</name>
</gene>
<dbReference type="PANTHER" id="PTHR46072">
    <property type="entry name" value="AMIDASE-RELATED-RELATED"/>
    <property type="match status" value="1"/>
</dbReference>
<feature type="active site" description="Charge relay system" evidence="5">
    <location>
        <position position="132"/>
    </location>
</feature>
<protein>
    <recommendedName>
        <fullName evidence="3">amidase</fullName>
        <ecNumber evidence="3">3.5.1.4</ecNumber>
    </recommendedName>
</protein>
<dbReference type="AlphaFoldDB" id="W9Y551"/>
<dbReference type="InterPro" id="IPR020556">
    <property type="entry name" value="Amidase_CS"/>
</dbReference>
<evidence type="ECO:0000313" key="7">
    <source>
        <dbReference type="EMBL" id="EXJ87653.1"/>
    </source>
</evidence>
<name>W9Y551_9EURO</name>
<dbReference type="Proteomes" id="UP000019484">
    <property type="component" value="Unassembled WGS sequence"/>
</dbReference>
<comment type="similarity">
    <text evidence="2">Belongs to the amidase family.</text>
</comment>
<comment type="caution">
    <text evidence="7">The sequence shown here is derived from an EMBL/GenBank/DDBJ whole genome shotgun (WGS) entry which is preliminary data.</text>
</comment>
<organism evidence="7 8">
    <name type="scientific">Capronia coronata CBS 617.96</name>
    <dbReference type="NCBI Taxonomy" id="1182541"/>
    <lineage>
        <taxon>Eukaryota</taxon>
        <taxon>Fungi</taxon>
        <taxon>Dikarya</taxon>
        <taxon>Ascomycota</taxon>
        <taxon>Pezizomycotina</taxon>
        <taxon>Eurotiomycetes</taxon>
        <taxon>Chaetothyriomycetidae</taxon>
        <taxon>Chaetothyriales</taxon>
        <taxon>Herpotrichiellaceae</taxon>
        <taxon>Capronia</taxon>
    </lineage>
</organism>
<dbReference type="GeneID" id="19159458"/>
<evidence type="ECO:0000256" key="2">
    <source>
        <dbReference type="ARBA" id="ARBA00009199"/>
    </source>
</evidence>
<evidence type="ECO:0000256" key="4">
    <source>
        <dbReference type="ARBA" id="ARBA00022801"/>
    </source>
</evidence>
<dbReference type="PANTHER" id="PTHR46072:SF7">
    <property type="entry name" value="AMIDASE"/>
    <property type="match status" value="1"/>
</dbReference>
<evidence type="ECO:0000256" key="5">
    <source>
        <dbReference type="PIRSR" id="PIRSR001221-1"/>
    </source>
</evidence>
<dbReference type="eggNOG" id="KOG1212">
    <property type="taxonomic scope" value="Eukaryota"/>
</dbReference>
<keyword evidence="4" id="KW-0378">Hydrolase</keyword>